<name>A0A310SA09_9HYME</name>
<accession>A0A310SA09</accession>
<dbReference type="InterPro" id="IPR001878">
    <property type="entry name" value="Znf_CCHC"/>
</dbReference>
<dbReference type="GO" id="GO:0003676">
    <property type="term" value="F:nucleic acid binding"/>
    <property type="evidence" value="ECO:0007669"/>
    <property type="project" value="InterPro"/>
</dbReference>
<protein>
    <recommendedName>
        <fullName evidence="1">CCHC-type domain-containing protein</fullName>
    </recommendedName>
</protein>
<dbReference type="InterPro" id="IPR036875">
    <property type="entry name" value="Znf_CCHC_sf"/>
</dbReference>
<dbReference type="Proteomes" id="UP000250275">
    <property type="component" value="Unassembled WGS sequence"/>
</dbReference>
<dbReference type="AlphaFoldDB" id="A0A310SA09"/>
<sequence length="212" mass="24269">MIWILLQILDGKGRTRYPSKYYQVTKQYGVHPSSYYYCRRSNLFNSVVNSNGSLEYCGHIDFCVYMFWDEWIRSARYPIVQCVLVIIVVVVVIGNKSVCDKSVALKQGDTRRARGKCEKSNREYETWRKVIKRNTADGNCSKCGTKGHTAPGCNSSEKCFNRKSFKHIAANCREIIMESEKTGPLQLQTLITENIVLSTAIRIVLQPSDYPD</sequence>
<keyword evidence="3" id="KW-1185">Reference proteome</keyword>
<dbReference type="EMBL" id="KQ789173">
    <property type="protein sequence ID" value="OAD47040.1"/>
    <property type="molecule type" value="Genomic_DNA"/>
</dbReference>
<dbReference type="SUPFAM" id="SSF57756">
    <property type="entry name" value="Retrovirus zinc finger-like domains"/>
    <property type="match status" value="1"/>
</dbReference>
<dbReference type="SMART" id="SM00343">
    <property type="entry name" value="ZnF_C2HC"/>
    <property type="match status" value="2"/>
</dbReference>
<feature type="domain" description="CCHC-type" evidence="1">
    <location>
        <begin position="158"/>
        <end position="174"/>
    </location>
</feature>
<evidence type="ECO:0000313" key="3">
    <source>
        <dbReference type="Proteomes" id="UP000250275"/>
    </source>
</evidence>
<reference evidence="2 3" key="1">
    <citation type="submission" date="2015-07" db="EMBL/GenBank/DDBJ databases">
        <title>The genome of Eufriesea mexicana.</title>
        <authorList>
            <person name="Pan H."/>
            <person name="Kapheim K."/>
        </authorList>
    </citation>
    <scope>NUCLEOTIDE SEQUENCE [LARGE SCALE GENOMIC DNA]</scope>
    <source>
        <strain evidence="2">0111107269</strain>
        <tissue evidence="2">Whole body</tissue>
    </source>
</reference>
<feature type="domain" description="CCHC-type" evidence="1">
    <location>
        <begin position="139"/>
        <end position="155"/>
    </location>
</feature>
<dbReference type="Gene3D" id="4.10.60.10">
    <property type="entry name" value="Zinc finger, CCHC-type"/>
    <property type="match status" value="1"/>
</dbReference>
<gene>
    <name evidence="2" type="ORF">WN48_05310</name>
</gene>
<organism evidence="2 3">
    <name type="scientific">Eufriesea mexicana</name>
    <dbReference type="NCBI Taxonomy" id="516756"/>
    <lineage>
        <taxon>Eukaryota</taxon>
        <taxon>Metazoa</taxon>
        <taxon>Ecdysozoa</taxon>
        <taxon>Arthropoda</taxon>
        <taxon>Hexapoda</taxon>
        <taxon>Insecta</taxon>
        <taxon>Pterygota</taxon>
        <taxon>Neoptera</taxon>
        <taxon>Endopterygota</taxon>
        <taxon>Hymenoptera</taxon>
        <taxon>Apocrita</taxon>
        <taxon>Aculeata</taxon>
        <taxon>Apoidea</taxon>
        <taxon>Anthophila</taxon>
        <taxon>Apidae</taxon>
        <taxon>Eufriesea</taxon>
    </lineage>
</organism>
<evidence type="ECO:0000313" key="2">
    <source>
        <dbReference type="EMBL" id="OAD47040.1"/>
    </source>
</evidence>
<evidence type="ECO:0000259" key="1">
    <source>
        <dbReference type="SMART" id="SM00343"/>
    </source>
</evidence>
<proteinExistence type="predicted"/>
<dbReference type="GO" id="GO:0008270">
    <property type="term" value="F:zinc ion binding"/>
    <property type="evidence" value="ECO:0007669"/>
    <property type="project" value="InterPro"/>
</dbReference>